<sequence>MITMIRTPKLSLQEKSQIKALSTIGYTMKQTSKLNDCRKKGKFYGLRKVAQLAPMKPVGLVALMFTKLQCRECWTSCPQLTQDHEDERFRWVRIFMRCDWEKVTLLRVLKNKPTSSLFRIQMVLTIVTPIGTIYVRNPDTSQSEISTSQCYGTGRLGVCLDEDEHHGLPGFPYLQRLPGFSFTFQQNNAIIYASRSTKTWLKNGDVDTLD</sequence>
<dbReference type="AlphaFoldDB" id="A0A1I7WSU6"/>
<accession>A0A1I7WSU6</accession>
<reference evidence="2" key="1">
    <citation type="submission" date="2016-11" db="UniProtKB">
        <authorList>
            <consortium name="WormBaseParasite"/>
        </authorList>
    </citation>
    <scope>IDENTIFICATION</scope>
</reference>
<name>A0A1I7WSU6_HETBA</name>
<protein>
    <submittedName>
        <fullName evidence="2">Helitron_like_N domain-containing protein</fullName>
    </submittedName>
</protein>
<dbReference type="WBParaSite" id="Hba_08227">
    <property type="protein sequence ID" value="Hba_08227"/>
    <property type="gene ID" value="Hba_08227"/>
</dbReference>
<dbReference type="Proteomes" id="UP000095283">
    <property type="component" value="Unplaced"/>
</dbReference>
<proteinExistence type="predicted"/>
<evidence type="ECO:0000313" key="2">
    <source>
        <dbReference type="WBParaSite" id="Hba_08227"/>
    </source>
</evidence>
<keyword evidence="1" id="KW-1185">Reference proteome</keyword>
<evidence type="ECO:0000313" key="1">
    <source>
        <dbReference type="Proteomes" id="UP000095283"/>
    </source>
</evidence>
<organism evidence="1 2">
    <name type="scientific">Heterorhabditis bacteriophora</name>
    <name type="common">Entomopathogenic nematode worm</name>
    <dbReference type="NCBI Taxonomy" id="37862"/>
    <lineage>
        <taxon>Eukaryota</taxon>
        <taxon>Metazoa</taxon>
        <taxon>Ecdysozoa</taxon>
        <taxon>Nematoda</taxon>
        <taxon>Chromadorea</taxon>
        <taxon>Rhabditida</taxon>
        <taxon>Rhabditina</taxon>
        <taxon>Rhabditomorpha</taxon>
        <taxon>Strongyloidea</taxon>
        <taxon>Heterorhabditidae</taxon>
        <taxon>Heterorhabditis</taxon>
    </lineage>
</organism>